<dbReference type="EMBL" id="CP102381">
    <property type="protein sequence ID" value="WEJ62533.1"/>
    <property type="molecule type" value="Genomic_DNA"/>
</dbReference>
<evidence type="ECO:0000256" key="1">
    <source>
        <dbReference type="SAM" id="Phobius"/>
    </source>
</evidence>
<reference evidence="2 3" key="1">
    <citation type="submission" date="2022-06" db="EMBL/GenBank/DDBJ databases">
        <title>Thiomicrohabdus sp. nov, an obligately chemolithoautotrophic, sulfur-oxidizing bacterium isolated from beach of Guanyin Mountain. Amoy.</title>
        <authorList>
            <person name="Zhu H."/>
        </authorList>
    </citation>
    <scope>NUCLEOTIDE SEQUENCE [LARGE SCALE GENOMIC DNA]</scope>
    <source>
        <strain evidence="2 3">XGS-01</strain>
    </source>
</reference>
<keyword evidence="1" id="KW-0472">Membrane</keyword>
<sequence length="72" mass="8205">MIDKAIEEKKLESLLSIDDSNHTSEQRTSMIIQGVNWLTLVQEILVLFIYKLPAAVISMLQASANKRNPDEY</sequence>
<accession>A0ABY8CDP3</accession>
<protein>
    <submittedName>
        <fullName evidence="2">Uncharacterized protein</fullName>
    </submittedName>
</protein>
<dbReference type="RefSeq" id="WP_275594791.1">
    <property type="nucleotide sequence ID" value="NZ_CP102381.1"/>
</dbReference>
<organism evidence="2 3">
    <name type="scientific">Thiomicrorhabdus lithotrophica</name>
    <dbReference type="NCBI Taxonomy" id="2949997"/>
    <lineage>
        <taxon>Bacteria</taxon>
        <taxon>Pseudomonadati</taxon>
        <taxon>Pseudomonadota</taxon>
        <taxon>Gammaproteobacteria</taxon>
        <taxon>Thiotrichales</taxon>
        <taxon>Piscirickettsiaceae</taxon>
        <taxon>Thiomicrorhabdus</taxon>
    </lineage>
</organism>
<name>A0ABY8CDP3_9GAMM</name>
<feature type="transmembrane region" description="Helical" evidence="1">
    <location>
        <begin position="30"/>
        <end position="50"/>
    </location>
</feature>
<keyword evidence="3" id="KW-1185">Reference proteome</keyword>
<evidence type="ECO:0000313" key="3">
    <source>
        <dbReference type="Proteomes" id="UP001222275"/>
    </source>
</evidence>
<evidence type="ECO:0000313" key="2">
    <source>
        <dbReference type="EMBL" id="WEJ62533.1"/>
    </source>
</evidence>
<keyword evidence="1" id="KW-0812">Transmembrane</keyword>
<proteinExistence type="predicted"/>
<gene>
    <name evidence="2" type="ORF">NR989_11025</name>
</gene>
<keyword evidence="1" id="KW-1133">Transmembrane helix</keyword>
<dbReference type="Proteomes" id="UP001222275">
    <property type="component" value="Chromosome"/>
</dbReference>